<comment type="caution">
    <text evidence="2">The sequence shown here is derived from an EMBL/GenBank/DDBJ whole genome shotgun (WGS) entry which is preliminary data.</text>
</comment>
<dbReference type="PANTHER" id="PTHR15505">
    <property type="entry name" value="RIIA DOMAIN-CONTAINING PROTEIN 1"/>
    <property type="match status" value="1"/>
</dbReference>
<dbReference type="InterPro" id="IPR047501">
    <property type="entry name" value="DD_CATIP"/>
</dbReference>
<feature type="compositionally biased region" description="Basic and acidic residues" evidence="1">
    <location>
        <begin position="53"/>
        <end position="91"/>
    </location>
</feature>
<dbReference type="SUPFAM" id="SSF47391">
    <property type="entry name" value="Dimerization-anchoring domain of cAMP-dependent PK regulatory subunit"/>
    <property type="match status" value="1"/>
</dbReference>
<feature type="compositionally biased region" description="Basic and acidic residues" evidence="1">
    <location>
        <begin position="243"/>
        <end position="254"/>
    </location>
</feature>
<feature type="region of interest" description="Disordered" evidence="1">
    <location>
        <begin position="1"/>
        <end position="137"/>
    </location>
</feature>
<evidence type="ECO:0000313" key="3">
    <source>
        <dbReference type="Proteomes" id="UP000001548"/>
    </source>
</evidence>
<accession>A8BUW4</accession>
<dbReference type="AlphaFoldDB" id="A8BUW4"/>
<organism evidence="2 3">
    <name type="scientific">Giardia intestinalis (strain ATCC 50803 / WB clone C6)</name>
    <name type="common">Giardia lamblia</name>
    <dbReference type="NCBI Taxonomy" id="184922"/>
    <lineage>
        <taxon>Eukaryota</taxon>
        <taxon>Metamonada</taxon>
        <taxon>Diplomonadida</taxon>
        <taxon>Hexamitidae</taxon>
        <taxon>Giardiinae</taxon>
        <taxon>Giardia</taxon>
    </lineage>
</organism>
<dbReference type="VEuPathDB" id="GiardiaDB:GL50803_4323"/>
<dbReference type="EMBL" id="AACB03000002">
    <property type="protein sequence ID" value="KAE8304546.1"/>
    <property type="molecule type" value="Genomic_DNA"/>
</dbReference>
<dbReference type="OMA" id="CTSENHL"/>
<proteinExistence type="predicted"/>
<evidence type="ECO:0000256" key="1">
    <source>
        <dbReference type="SAM" id="MobiDB-lite"/>
    </source>
</evidence>
<gene>
    <name evidence="2" type="ORF">GL50803_004323</name>
</gene>
<feature type="compositionally biased region" description="Acidic residues" evidence="1">
    <location>
        <begin position="40"/>
        <end position="52"/>
    </location>
</feature>
<sequence length="386" mass="42343">MADDMVTASGASSGDDHASNLNEEQLDASEEQPLGPETLVYEEPDDVAADEEGTLRHESINDLEAHSSSEKLGDVEHVSEHTSPKEANGKDDLEEGDETSILAAEILEDDPIVYAPEDIMDEEDDRPPESPAALPEEQRVLASAGDYQNVDALLARQAYDPLGHPEVGGLDDVDPLRASVDPGCTPEDHLEAEELVIINVDLDMAQQEDAKGSAEPEASPVVPAKAPDQHLPSINSLQASGSKPHEDSFDESTARKHIVDQTVDAGEEPVDPSMHPAIAQAIKTRNDHFPLLSDPKLPHTRENFNLPPLVEGHSVPVDKGTYKDYVFDLERQEYLQKEEVTKAHTEYLEKHHELKQIVSDFLTSILIDKPTDVYQYAADYFSVVVN</sequence>
<dbReference type="GeneID" id="5697562"/>
<feature type="compositionally biased region" description="Polar residues" evidence="1">
    <location>
        <begin position="232"/>
        <end position="241"/>
    </location>
</feature>
<dbReference type="PANTHER" id="PTHR15505:SF4">
    <property type="entry name" value="RIIA DOMAIN-CONTAINING PROTEIN 1"/>
    <property type="match status" value="1"/>
</dbReference>
<protein>
    <submittedName>
        <fullName evidence="2">Uncharacterized protein</fullName>
    </submittedName>
</protein>
<dbReference type="KEGG" id="gla:GL50803_004323"/>
<dbReference type="HOGENOM" id="CLU_716565_0_0_1"/>
<dbReference type="Proteomes" id="UP000001548">
    <property type="component" value="Unassembled WGS sequence"/>
</dbReference>
<reference evidence="2 3" key="1">
    <citation type="journal article" date="2007" name="Science">
        <title>Genomic minimalism in the early diverging intestinal parasite Giardia lamblia.</title>
        <authorList>
            <person name="Morrison H.G."/>
            <person name="McArthur A.G."/>
            <person name="Gillin F.D."/>
            <person name="Aley S.B."/>
            <person name="Adam R.D."/>
            <person name="Olsen G.J."/>
            <person name="Best A.A."/>
            <person name="Cande W.Z."/>
            <person name="Chen F."/>
            <person name="Cipriano M.J."/>
            <person name="Davids B.J."/>
            <person name="Dawson S.C."/>
            <person name="Elmendorf H.G."/>
            <person name="Hehl A.B."/>
            <person name="Holder M.E."/>
            <person name="Huse S.M."/>
            <person name="Kim U.U."/>
            <person name="Lasek-Nesselquist E."/>
            <person name="Manning G."/>
            <person name="Nigam A."/>
            <person name="Nixon J.E."/>
            <person name="Palm D."/>
            <person name="Passamaneck N.E."/>
            <person name="Prabhu A."/>
            <person name="Reich C.I."/>
            <person name="Reiner D.S."/>
            <person name="Samuelson J."/>
            <person name="Svard S.G."/>
            <person name="Sogin M.L."/>
        </authorList>
    </citation>
    <scope>NUCLEOTIDE SEQUENCE [LARGE SCALE GENOMIC DNA]</scope>
    <source>
        <strain evidence="2 3">WB C6</strain>
    </source>
</reference>
<dbReference type="RefSeq" id="XP_001704677.1">
    <property type="nucleotide sequence ID" value="XM_001704625.1"/>
</dbReference>
<feature type="region of interest" description="Disordered" evidence="1">
    <location>
        <begin position="207"/>
        <end position="254"/>
    </location>
</feature>
<keyword evidence="3" id="KW-1185">Reference proteome</keyword>
<name>A8BUW4_GIAIC</name>
<dbReference type="CDD" id="cd22973">
    <property type="entry name" value="DD_CATIP"/>
    <property type="match status" value="1"/>
</dbReference>
<evidence type="ECO:0000313" key="2">
    <source>
        <dbReference type="EMBL" id="KAE8304546.1"/>
    </source>
</evidence>